<dbReference type="Proteomes" id="UP000214720">
    <property type="component" value="Unassembled WGS sequence"/>
</dbReference>
<proteinExistence type="predicted"/>
<dbReference type="Pfam" id="PF13372">
    <property type="entry name" value="Alginate_exp"/>
    <property type="match status" value="1"/>
</dbReference>
<feature type="domain" description="Alginate export" evidence="1">
    <location>
        <begin position="27"/>
        <end position="165"/>
    </location>
</feature>
<protein>
    <recommendedName>
        <fullName evidence="1">Alginate export domain-containing protein</fullName>
    </recommendedName>
</protein>
<evidence type="ECO:0000313" key="2">
    <source>
        <dbReference type="EMBL" id="OXC73392.1"/>
    </source>
</evidence>
<reference evidence="3" key="1">
    <citation type="submission" date="2017-01" db="EMBL/GenBank/DDBJ databases">
        <title>Genome Analysis of Deinococcus marmoris KOPRI26562.</title>
        <authorList>
            <person name="Kim J.H."/>
            <person name="Oh H.-M."/>
        </authorList>
    </citation>
    <scope>NUCLEOTIDE SEQUENCE [LARGE SCALE GENOMIC DNA]</scope>
    <source>
        <strain evidence="3">PAMC 26633</strain>
    </source>
</reference>
<comment type="caution">
    <text evidence="2">The sequence shown here is derived from an EMBL/GenBank/DDBJ whole genome shotgun (WGS) entry which is preliminary data.</text>
</comment>
<dbReference type="AlphaFoldDB" id="A0A226WQD2"/>
<evidence type="ECO:0000259" key="1">
    <source>
        <dbReference type="Pfam" id="PF13372"/>
    </source>
</evidence>
<accession>A0A226WQD2</accession>
<dbReference type="EMBL" id="MTHB01000253">
    <property type="protein sequence ID" value="OXC73392.1"/>
    <property type="molecule type" value="Genomic_DNA"/>
</dbReference>
<evidence type="ECO:0000313" key="3">
    <source>
        <dbReference type="Proteomes" id="UP000214720"/>
    </source>
</evidence>
<organism evidence="2 3">
    <name type="scientific">Caballeronia sordidicola</name>
    <name type="common">Burkholderia sordidicola</name>
    <dbReference type="NCBI Taxonomy" id="196367"/>
    <lineage>
        <taxon>Bacteria</taxon>
        <taxon>Pseudomonadati</taxon>
        <taxon>Pseudomonadota</taxon>
        <taxon>Betaproteobacteria</taxon>
        <taxon>Burkholderiales</taxon>
        <taxon>Burkholderiaceae</taxon>
        <taxon>Caballeronia</taxon>
    </lineage>
</organism>
<dbReference type="InterPro" id="IPR025388">
    <property type="entry name" value="Alginate_export_dom"/>
</dbReference>
<gene>
    <name evidence="2" type="ORF">BSU04_37200</name>
</gene>
<sequence length="220" mass="24556">MLANPCVHKTPLDSLKYIPLFGNPDAYISLGAILRERVEMNDTPLFGLGPSHDDTYLLQRLDLRADIRLGSHVQFLVQFEDAQPYGKDLVSPFDINPLDLRQAFVAISETLGPGTVKFRVGRQEMAFDWQRFISVLDGPNVRQAFDAIWADHETGPWRWIAYALATSIWIDALPFVFTARAAKNVWSRSGAAPQARFGSGFGRLALHPDSGSSQIVQADR</sequence>
<name>A0A226WQD2_CABSO</name>